<dbReference type="GO" id="GO:0004449">
    <property type="term" value="F:isocitrate dehydrogenase (NAD+) activity"/>
    <property type="evidence" value="ECO:0007669"/>
    <property type="project" value="TreeGrafter"/>
</dbReference>
<proteinExistence type="inferred from homology"/>
<dbReference type="SUPFAM" id="SSF53659">
    <property type="entry name" value="Isocitrate/Isopropylmalate dehydrogenase-like"/>
    <property type="match status" value="1"/>
</dbReference>
<evidence type="ECO:0000256" key="4">
    <source>
        <dbReference type="ARBA" id="ARBA00022946"/>
    </source>
</evidence>
<evidence type="ECO:0000256" key="2">
    <source>
        <dbReference type="ARBA" id="ARBA00007769"/>
    </source>
</evidence>
<dbReference type="InterPro" id="IPR024084">
    <property type="entry name" value="IsoPropMal-DH-like_dom"/>
</dbReference>
<accession>A0AAV1IKR4</accession>
<dbReference type="Gene3D" id="3.40.718.10">
    <property type="entry name" value="Isopropylmalate Dehydrogenase"/>
    <property type="match status" value="1"/>
</dbReference>
<keyword evidence="4" id="KW-0809">Transit peptide</keyword>
<comment type="caution">
    <text evidence="7">The sequence shown here is derived from an EMBL/GenBank/DDBJ whole genome shotgun (WGS) entry which is preliminary data.</text>
</comment>
<keyword evidence="3" id="KW-0816">Tricarboxylic acid cycle</keyword>
<dbReference type="AlphaFoldDB" id="A0AAV1IKR4"/>
<feature type="domain" description="Isopropylmalate dehydrogenase-like" evidence="6">
    <location>
        <begin position="38"/>
        <end position="370"/>
    </location>
</feature>
<evidence type="ECO:0000256" key="3">
    <source>
        <dbReference type="ARBA" id="ARBA00022532"/>
    </source>
</evidence>
<protein>
    <recommendedName>
        <fullName evidence="6">Isopropylmalate dehydrogenase-like domain-containing protein</fullName>
    </recommendedName>
</protein>
<dbReference type="Proteomes" id="UP001314263">
    <property type="component" value="Unassembled WGS sequence"/>
</dbReference>
<gene>
    <name evidence="7" type="ORF">CVIRNUC_011084</name>
</gene>
<dbReference type="PROSITE" id="PS00470">
    <property type="entry name" value="IDH_IMDH"/>
    <property type="match status" value="1"/>
</dbReference>
<comment type="similarity">
    <text evidence="2">Belongs to the isocitrate and isopropylmalate dehydrogenases family.</text>
</comment>
<dbReference type="InterPro" id="IPR004434">
    <property type="entry name" value="Isocitrate_DH_NAD"/>
</dbReference>
<reference evidence="7 8" key="1">
    <citation type="submission" date="2023-10" db="EMBL/GenBank/DDBJ databases">
        <authorList>
            <person name="Maclean D."/>
            <person name="Macfadyen A."/>
        </authorList>
    </citation>
    <scope>NUCLEOTIDE SEQUENCE [LARGE SCALE GENOMIC DNA]</scope>
</reference>
<dbReference type="InterPro" id="IPR019818">
    <property type="entry name" value="IsoCit/isopropylmalate_DH_CS"/>
</dbReference>
<organism evidence="7 8">
    <name type="scientific">Coccomyxa viridis</name>
    <dbReference type="NCBI Taxonomy" id="1274662"/>
    <lineage>
        <taxon>Eukaryota</taxon>
        <taxon>Viridiplantae</taxon>
        <taxon>Chlorophyta</taxon>
        <taxon>core chlorophytes</taxon>
        <taxon>Trebouxiophyceae</taxon>
        <taxon>Trebouxiophyceae incertae sedis</taxon>
        <taxon>Coccomyxaceae</taxon>
        <taxon>Coccomyxa</taxon>
    </lineage>
</organism>
<evidence type="ECO:0000256" key="1">
    <source>
        <dbReference type="ARBA" id="ARBA00004173"/>
    </source>
</evidence>
<comment type="subcellular location">
    <subcellularLocation>
        <location evidence="1">Mitochondrion</location>
    </subcellularLocation>
</comment>
<dbReference type="GO" id="GO:0051287">
    <property type="term" value="F:NAD binding"/>
    <property type="evidence" value="ECO:0007669"/>
    <property type="project" value="InterPro"/>
</dbReference>
<evidence type="ECO:0000256" key="5">
    <source>
        <dbReference type="ARBA" id="ARBA00023128"/>
    </source>
</evidence>
<keyword evidence="5" id="KW-0496">Mitochondrion</keyword>
<dbReference type="SMART" id="SM01329">
    <property type="entry name" value="Iso_dh"/>
    <property type="match status" value="1"/>
</dbReference>
<dbReference type="NCBIfam" id="TIGR00175">
    <property type="entry name" value="mito_nad_idh"/>
    <property type="match status" value="1"/>
</dbReference>
<keyword evidence="8" id="KW-1185">Reference proteome</keyword>
<dbReference type="GO" id="GO:0006102">
    <property type="term" value="P:isocitrate metabolic process"/>
    <property type="evidence" value="ECO:0007669"/>
    <property type="project" value="TreeGrafter"/>
</dbReference>
<dbReference type="PANTHER" id="PTHR11835">
    <property type="entry name" value="DECARBOXYLATING DEHYDROGENASES-ISOCITRATE, ISOPROPYLMALATE, TARTRATE"/>
    <property type="match status" value="1"/>
</dbReference>
<dbReference type="GO" id="GO:0000287">
    <property type="term" value="F:magnesium ion binding"/>
    <property type="evidence" value="ECO:0007669"/>
    <property type="project" value="InterPro"/>
</dbReference>
<dbReference type="PANTHER" id="PTHR11835:SF42">
    <property type="entry name" value="ISOCITRATE DEHYDROGENASE [NAD] SUBUNIT BETA, MITOCHONDRIAL"/>
    <property type="match status" value="1"/>
</dbReference>
<dbReference type="GO" id="GO:0006099">
    <property type="term" value="P:tricarboxylic acid cycle"/>
    <property type="evidence" value="ECO:0007669"/>
    <property type="project" value="UniProtKB-KW"/>
</dbReference>
<dbReference type="EMBL" id="CAUYUE010000018">
    <property type="protein sequence ID" value="CAK0787862.1"/>
    <property type="molecule type" value="Genomic_DNA"/>
</dbReference>
<evidence type="ECO:0000259" key="6">
    <source>
        <dbReference type="SMART" id="SM01329"/>
    </source>
</evidence>
<evidence type="ECO:0000313" key="7">
    <source>
        <dbReference type="EMBL" id="CAK0787862.1"/>
    </source>
</evidence>
<sequence>MLRQAKKVLGLCRPLLQAQQTRAKITYVPSPGDAKPQTVTMIPGDGIGPEVSDAVMEVFDHLKAPVNFEVFDNVHGSDPYGNPVDEFPDEVLDSIKRNGVCLKGTLFTPLSEHNTSTQSLNVQLRKLLDLQINLVHGWTMPGVPSRFEDIDIVVIRENTEGEYSGLEHEVVPDVVESLKVITQLKSRRTVEYAFGYAFLNNRKKVTAVHKANIMKLSDGLFLKEFRRVAQKYPSIKAEEMIVDNTCMQLVSRPDQFDVMVTPNLYGNLVSNVVAGLIGGPGLFPGVNVGEGVAVFEQGARHVAKDIAGQGVANPSAGLLAAAMMLRHLNLPGFSDRLESAILDTLATVPGSVKTPDIGGTGGTKSLVKAITERL</sequence>
<dbReference type="GO" id="GO:0005739">
    <property type="term" value="C:mitochondrion"/>
    <property type="evidence" value="ECO:0007669"/>
    <property type="project" value="UniProtKB-SubCell"/>
</dbReference>
<name>A0AAV1IKR4_9CHLO</name>
<dbReference type="Pfam" id="PF00180">
    <property type="entry name" value="Iso_dh"/>
    <property type="match status" value="1"/>
</dbReference>
<evidence type="ECO:0000313" key="8">
    <source>
        <dbReference type="Proteomes" id="UP001314263"/>
    </source>
</evidence>